<accession>A0A9Q1ABN0</accession>
<dbReference type="EMBL" id="JAPFFK010000004">
    <property type="protein sequence ID" value="KAJ6765570.1"/>
    <property type="molecule type" value="Genomic_DNA"/>
</dbReference>
<sequence>MRFLILKGLLIAGRYGHSLFRVESTPPNSLLWRGKVKKQAERTSCRTCNCLCVAFGVDRSHSIITCKCWDEKKRKGLNR</sequence>
<organism evidence="1 2">
    <name type="scientific">Salix purpurea</name>
    <name type="common">Purple osier willow</name>
    <dbReference type="NCBI Taxonomy" id="77065"/>
    <lineage>
        <taxon>Eukaryota</taxon>
        <taxon>Viridiplantae</taxon>
        <taxon>Streptophyta</taxon>
        <taxon>Embryophyta</taxon>
        <taxon>Tracheophyta</taxon>
        <taxon>Spermatophyta</taxon>
        <taxon>Magnoliopsida</taxon>
        <taxon>eudicotyledons</taxon>
        <taxon>Gunneridae</taxon>
        <taxon>Pentapetalae</taxon>
        <taxon>rosids</taxon>
        <taxon>fabids</taxon>
        <taxon>Malpighiales</taxon>
        <taxon>Salicaceae</taxon>
        <taxon>Saliceae</taxon>
        <taxon>Salix</taxon>
    </lineage>
</organism>
<evidence type="ECO:0000313" key="1">
    <source>
        <dbReference type="EMBL" id="KAJ6765570.1"/>
    </source>
</evidence>
<proteinExistence type="predicted"/>
<dbReference type="Proteomes" id="UP001151532">
    <property type="component" value="Chromosome 4"/>
</dbReference>
<keyword evidence="2" id="KW-1185">Reference proteome</keyword>
<name>A0A9Q1ABN0_SALPP</name>
<dbReference type="AlphaFoldDB" id="A0A9Q1ABN0"/>
<reference evidence="1" key="2">
    <citation type="journal article" date="2023" name="Int. J. Mol. Sci.">
        <title>De Novo Assembly and Annotation of 11 Diverse Shrub Willow (Salix) Genomes Reveals Novel Gene Organization in Sex-Linked Regions.</title>
        <authorList>
            <person name="Hyden B."/>
            <person name="Feng K."/>
            <person name="Yates T.B."/>
            <person name="Jawdy S."/>
            <person name="Cereghino C."/>
            <person name="Smart L.B."/>
            <person name="Muchero W."/>
        </authorList>
    </citation>
    <scope>NUCLEOTIDE SEQUENCE</scope>
    <source>
        <tissue evidence="1">Shoot tip</tissue>
    </source>
</reference>
<comment type="caution">
    <text evidence="1">The sequence shown here is derived from an EMBL/GenBank/DDBJ whole genome shotgun (WGS) entry which is preliminary data.</text>
</comment>
<protein>
    <submittedName>
        <fullName evidence="1">Uncharacterized protein</fullName>
    </submittedName>
</protein>
<evidence type="ECO:0000313" key="2">
    <source>
        <dbReference type="Proteomes" id="UP001151532"/>
    </source>
</evidence>
<gene>
    <name evidence="1" type="ORF">OIU79_021706</name>
</gene>
<reference evidence="1" key="1">
    <citation type="submission" date="2022-11" db="EMBL/GenBank/DDBJ databases">
        <authorList>
            <person name="Hyden B.L."/>
            <person name="Feng K."/>
            <person name="Yates T."/>
            <person name="Jawdy S."/>
            <person name="Smart L.B."/>
            <person name="Muchero W."/>
        </authorList>
    </citation>
    <scope>NUCLEOTIDE SEQUENCE</scope>
    <source>
        <tissue evidence="1">Shoot tip</tissue>
    </source>
</reference>